<evidence type="ECO:0000256" key="7">
    <source>
        <dbReference type="ARBA" id="ARBA00022840"/>
    </source>
</evidence>
<feature type="domain" description="PAC" evidence="16">
    <location>
        <begin position="214"/>
        <end position="267"/>
    </location>
</feature>
<dbReference type="Pfam" id="PF02518">
    <property type="entry name" value="HATPase_c"/>
    <property type="match status" value="1"/>
</dbReference>
<feature type="domain" description="PAS" evidence="15">
    <location>
        <begin position="261"/>
        <end position="334"/>
    </location>
</feature>
<dbReference type="SUPFAM" id="SSF52172">
    <property type="entry name" value="CheY-like"/>
    <property type="match status" value="1"/>
</dbReference>
<dbReference type="AlphaFoldDB" id="A0A4R8M6A4"/>
<dbReference type="Gene3D" id="1.10.287.130">
    <property type="match status" value="1"/>
</dbReference>
<dbReference type="CDD" id="cd00130">
    <property type="entry name" value="PAS"/>
    <property type="match status" value="2"/>
</dbReference>
<keyword evidence="5" id="KW-0547">Nucleotide-binding</keyword>
<evidence type="ECO:0000256" key="2">
    <source>
        <dbReference type="ARBA" id="ARBA00012438"/>
    </source>
</evidence>
<dbReference type="InterPro" id="IPR036097">
    <property type="entry name" value="HisK_dim/P_sf"/>
</dbReference>
<dbReference type="RefSeq" id="WP_133957438.1">
    <property type="nucleotide sequence ID" value="NZ_SORI01000007.1"/>
</dbReference>
<dbReference type="CDD" id="cd16922">
    <property type="entry name" value="HATPase_EvgS-ArcB-TorS-like"/>
    <property type="match status" value="1"/>
</dbReference>
<feature type="domain" description="Histidine kinase" evidence="13">
    <location>
        <begin position="530"/>
        <end position="750"/>
    </location>
</feature>
<dbReference type="EMBL" id="SORI01000007">
    <property type="protein sequence ID" value="TDY60873.1"/>
    <property type="molecule type" value="Genomic_DNA"/>
</dbReference>
<feature type="domain" description="PAC" evidence="16">
    <location>
        <begin position="336"/>
        <end position="388"/>
    </location>
</feature>
<dbReference type="CDD" id="cd00082">
    <property type="entry name" value="HisKA"/>
    <property type="match status" value="1"/>
</dbReference>
<comment type="subunit">
    <text evidence="9">At low DSF concentrations, interacts with RpfF.</text>
</comment>
<dbReference type="InterPro" id="IPR005467">
    <property type="entry name" value="His_kinase_dom"/>
</dbReference>
<evidence type="ECO:0000256" key="8">
    <source>
        <dbReference type="ARBA" id="ARBA00023012"/>
    </source>
</evidence>
<evidence type="ECO:0000259" key="16">
    <source>
        <dbReference type="PROSITE" id="PS50113"/>
    </source>
</evidence>
<dbReference type="PROSITE" id="PS50109">
    <property type="entry name" value="HIS_KIN"/>
    <property type="match status" value="1"/>
</dbReference>
<comment type="caution">
    <text evidence="17">The sequence shown here is derived from an EMBL/GenBank/DDBJ whole genome shotgun (WGS) entry which is preliminary data.</text>
</comment>
<feature type="modified residue" description="4-aspartylphosphate" evidence="11">
    <location>
        <position position="838"/>
    </location>
</feature>
<dbReference type="SUPFAM" id="SSF47384">
    <property type="entry name" value="Homodimeric domain of signal transducing histidine kinase"/>
    <property type="match status" value="1"/>
</dbReference>
<dbReference type="PROSITE" id="PS50110">
    <property type="entry name" value="RESPONSE_REGULATORY"/>
    <property type="match status" value="1"/>
</dbReference>
<dbReference type="InterPro" id="IPR004358">
    <property type="entry name" value="Sig_transdc_His_kin-like_C"/>
</dbReference>
<dbReference type="FunFam" id="3.30.565.10:FF:000010">
    <property type="entry name" value="Sensor histidine kinase RcsC"/>
    <property type="match status" value="1"/>
</dbReference>
<reference evidence="17 18" key="1">
    <citation type="submission" date="2019-03" db="EMBL/GenBank/DDBJ databases">
        <title>Genomic Encyclopedia of Type Strains, Phase IV (KMG-IV): sequencing the most valuable type-strain genomes for metagenomic binning, comparative biology and taxonomic classification.</title>
        <authorList>
            <person name="Goeker M."/>
        </authorList>
    </citation>
    <scope>NUCLEOTIDE SEQUENCE [LARGE SCALE GENOMIC DNA]</scope>
    <source>
        <strain evidence="17 18">DSM 25964</strain>
    </source>
</reference>
<dbReference type="InterPro" id="IPR035965">
    <property type="entry name" value="PAS-like_dom_sf"/>
</dbReference>
<evidence type="ECO:0000259" key="14">
    <source>
        <dbReference type="PROSITE" id="PS50110"/>
    </source>
</evidence>
<organism evidence="17 18">
    <name type="scientific">Aminivibrio pyruvatiphilus</name>
    <dbReference type="NCBI Taxonomy" id="1005740"/>
    <lineage>
        <taxon>Bacteria</taxon>
        <taxon>Thermotogati</taxon>
        <taxon>Synergistota</taxon>
        <taxon>Synergistia</taxon>
        <taxon>Synergistales</taxon>
        <taxon>Aminobacteriaceae</taxon>
        <taxon>Aminivibrio</taxon>
    </lineage>
</organism>
<name>A0A4R8M6A4_9BACT</name>
<dbReference type="Pfam" id="PF08448">
    <property type="entry name" value="PAS_4"/>
    <property type="match status" value="2"/>
</dbReference>
<dbReference type="SMART" id="SM00086">
    <property type="entry name" value="PAC"/>
    <property type="match status" value="3"/>
</dbReference>
<evidence type="ECO:0000256" key="3">
    <source>
        <dbReference type="ARBA" id="ARBA00022553"/>
    </source>
</evidence>
<dbReference type="PROSITE" id="PS50112">
    <property type="entry name" value="PAS"/>
    <property type="match status" value="2"/>
</dbReference>
<dbReference type="Gene3D" id="3.30.565.10">
    <property type="entry name" value="Histidine kinase-like ATPase, C-terminal domain"/>
    <property type="match status" value="1"/>
</dbReference>
<dbReference type="SUPFAM" id="SSF55874">
    <property type="entry name" value="ATPase domain of HSP90 chaperone/DNA topoisomerase II/histidine kinase"/>
    <property type="match status" value="1"/>
</dbReference>
<gene>
    <name evidence="17" type="ORF">C8D99_10780</name>
</gene>
<evidence type="ECO:0000256" key="1">
    <source>
        <dbReference type="ARBA" id="ARBA00000085"/>
    </source>
</evidence>
<dbReference type="Pfam" id="PF00072">
    <property type="entry name" value="Response_reg"/>
    <property type="match status" value="1"/>
</dbReference>
<dbReference type="SMART" id="SM00448">
    <property type="entry name" value="REC"/>
    <property type="match status" value="1"/>
</dbReference>
<dbReference type="Pfam" id="PF08447">
    <property type="entry name" value="PAS_3"/>
    <property type="match status" value="1"/>
</dbReference>
<dbReference type="InterPro" id="IPR011006">
    <property type="entry name" value="CheY-like_superfamily"/>
</dbReference>
<keyword evidence="8" id="KW-0902">Two-component regulatory system</keyword>
<dbReference type="Gene3D" id="3.40.50.2300">
    <property type="match status" value="1"/>
</dbReference>
<dbReference type="FunFam" id="1.10.287.130:FF:000002">
    <property type="entry name" value="Two-component osmosensing histidine kinase"/>
    <property type="match status" value="1"/>
</dbReference>
<dbReference type="Pfam" id="PF13426">
    <property type="entry name" value="PAS_9"/>
    <property type="match status" value="1"/>
</dbReference>
<evidence type="ECO:0000256" key="4">
    <source>
        <dbReference type="ARBA" id="ARBA00022679"/>
    </source>
</evidence>
<feature type="domain" description="Response regulatory" evidence="14">
    <location>
        <begin position="788"/>
        <end position="907"/>
    </location>
</feature>
<evidence type="ECO:0000256" key="10">
    <source>
        <dbReference type="ARBA" id="ARBA00068150"/>
    </source>
</evidence>
<evidence type="ECO:0000256" key="12">
    <source>
        <dbReference type="SAM" id="MobiDB-lite"/>
    </source>
</evidence>
<evidence type="ECO:0000259" key="15">
    <source>
        <dbReference type="PROSITE" id="PS50112"/>
    </source>
</evidence>
<dbReference type="SMART" id="SM00091">
    <property type="entry name" value="PAS"/>
    <property type="match status" value="3"/>
</dbReference>
<dbReference type="InterPro" id="IPR013656">
    <property type="entry name" value="PAS_4"/>
</dbReference>
<dbReference type="Proteomes" id="UP000295066">
    <property type="component" value="Unassembled WGS sequence"/>
</dbReference>
<evidence type="ECO:0000259" key="13">
    <source>
        <dbReference type="PROSITE" id="PS50109"/>
    </source>
</evidence>
<proteinExistence type="predicted"/>
<dbReference type="InterPro" id="IPR036890">
    <property type="entry name" value="HATPase_C_sf"/>
</dbReference>
<evidence type="ECO:0000256" key="9">
    <source>
        <dbReference type="ARBA" id="ARBA00064003"/>
    </source>
</evidence>
<dbReference type="SMART" id="SM00388">
    <property type="entry name" value="HisKA"/>
    <property type="match status" value="1"/>
</dbReference>
<keyword evidence="7" id="KW-0067">ATP-binding</keyword>
<dbReference type="InterPro" id="IPR013655">
    <property type="entry name" value="PAS_fold_3"/>
</dbReference>
<dbReference type="InterPro" id="IPR003594">
    <property type="entry name" value="HATPase_dom"/>
</dbReference>
<keyword evidence="18" id="KW-1185">Reference proteome</keyword>
<evidence type="ECO:0000256" key="11">
    <source>
        <dbReference type="PROSITE-ProRule" id="PRU00169"/>
    </source>
</evidence>
<evidence type="ECO:0000313" key="18">
    <source>
        <dbReference type="Proteomes" id="UP000295066"/>
    </source>
</evidence>
<dbReference type="InterPro" id="IPR000700">
    <property type="entry name" value="PAS-assoc_C"/>
</dbReference>
<dbReference type="NCBIfam" id="TIGR00229">
    <property type="entry name" value="sensory_box"/>
    <property type="match status" value="2"/>
</dbReference>
<dbReference type="SUPFAM" id="SSF55785">
    <property type="entry name" value="PYP-like sensor domain (PAS domain)"/>
    <property type="match status" value="4"/>
</dbReference>
<dbReference type="EC" id="2.7.13.3" evidence="2"/>
<dbReference type="Pfam" id="PF00512">
    <property type="entry name" value="HisKA"/>
    <property type="match status" value="1"/>
</dbReference>
<evidence type="ECO:0000256" key="6">
    <source>
        <dbReference type="ARBA" id="ARBA00022777"/>
    </source>
</evidence>
<evidence type="ECO:0000256" key="5">
    <source>
        <dbReference type="ARBA" id="ARBA00022741"/>
    </source>
</evidence>
<feature type="domain" description="PAS" evidence="15">
    <location>
        <begin position="389"/>
        <end position="443"/>
    </location>
</feature>
<dbReference type="InterPro" id="IPR001789">
    <property type="entry name" value="Sig_transdc_resp-reg_receiver"/>
</dbReference>
<keyword evidence="6" id="KW-0418">Kinase</keyword>
<feature type="region of interest" description="Disordered" evidence="12">
    <location>
        <begin position="751"/>
        <end position="781"/>
    </location>
</feature>
<dbReference type="OrthoDB" id="9811889at2"/>
<dbReference type="GO" id="GO:0005524">
    <property type="term" value="F:ATP binding"/>
    <property type="evidence" value="ECO:0007669"/>
    <property type="project" value="UniProtKB-KW"/>
</dbReference>
<dbReference type="SMART" id="SM00387">
    <property type="entry name" value="HATPase_c"/>
    <property type="match status" value="1"/>
</dbReference>
<dbReference type="CDD" id="cd17546">
    <property type="entry name" value="REC_hyHK_CKI1_RcsC-like"/>
    <property type="match status" value="1"/>
</dbReference>
<protein>
    <recommendedName>
        <fullName evidence="10">Sensory/regulatory protein RpfC</fullName>
        <ecNumber evidence="2">2.7.13.3</ecNumber>
    </recommendedName>
</protein>
<sequence length="915" mass="99899">MIGEWGALRRLEEKEGIDVFDERSVDSFLSDAHVGAAVISPDLKVLWANSFFREVFGAAEGRFCHSVFFGEDGPCGECGVREVTEGGAGRYVARKRPRVSGEWFQVVYTPLRSPSGKVVAARALALPITDLLRTEEALRTTQSNLLAMLNNSLQSFVLLDRDLRILAFNLEAEGDLVRLFDARPAEGVPFLELVSPPVARTLSSMFSFSPGEGRKRENLAVSSYSGEIFHYEVETIPILDGEGNRTACLLCARNVTEKEQNRQHLEDLLALLPLVMWSWDLRSSRLVQVSGACEEILGFAPERLPREGIPPEAFLCDEDRPGIRAFLDSILREGKASGEYRVRRADGTFRWLFSRASLARGNDGAPLRVNGVSYDITSVRDLASRLSKTEARYRAVIGTTSQGFLLHDLSVVESVNDAFCAMLGMNPGEIIGKSPGDIVYPEDYPLWEEARKKITVTDHRNYPIRLMRKDGSPLPVQVSATTLRDGAGKAVGAFSFFTDLSERTAMEEKLREALAAAEEANRAKSAFLANMSHEIRTPMNAILGMTSLVLETDLSPEQRELLEMVDASGKKLMTLLNDILDLSRIEAGKLSLAREPFSLRKTVDQVVKPLFLPAVQKGLFFTADVDPSLGDRFLGDSLRLSQVLLNLCSNALKFTSRGGVSVDVRPEEPGRTGMVLFSVADTGIGIRENQKEKLFQFFSQLDQSRSKQFEGTGLGLAISRELVTAMGGRIWAESREGQGSIFHFTIPLEPAESPLPAGPEKGTSGPAVPGKKKKTGAPAVMPEKEGRRILLAEDNPVNAIFAEKVLTSAGHTVVRASSGQEALDVLSGDGPFDLVLMDVQMPGMDGLEAVKRIRAMEQDSGARLPVAALTAYALGEDRELCLAAGMDDCITKPVSRDALLAAVDRLSSGSGERQG</sequence>
<dbReference type="PROSITE" id="PS50113">
    <property type="entry name" value="PAC"/>
    <property type="match status" value="3"/>
</dbReference>
<dbReference type="InterPro" id="IPR003661">
    <property type="entry name" value="HisK_dim/P_dom"/>
</dbReference>
<dbReference type="PANTHER" id="PTHR45339:SF1">
    <property type="entry name" value="HYBRID SIGNAL TRANSDUCTION HISTIDINE KINASE J"/>
    <property type="match status" value="1"/>
</dbReference>
<dbReference type="GO" id="GO:0000155">
    <property type="term" value="F:phosphorelay sensor kinase activity"/>
    <property type="evidence" value="ECO:0007669"/>
    <property type="project" value="InterPro"/>
</dbReference>
<evidence type="ECO:0000313" key="17">
    <source>
        <dbReference type="EMBL" id="TDY60873.1"/>
    </source>
</evidence>
<dbReference type="PANTHER" id="PTHR45339">
    <property type="entry name" value="HYBRID SIGNAL TRANSDUCTION HISTIDINE KINASE J"/>
    <property type="match status" value="1"/>
</dbReference>
<keyword evidence="4" id="KW-0808">Transferase</keyword>
<dbReference type="Gene3D" id="3.30.450.20">
    <property type="entry name" value="PAS domain"/>
    <property type="match status" value="4"/>
</dbReference>
<dbReference type="PRINTS" id="PR00344">
    <property type="entry name" value="BCTRLSENSOR"/>
</dbReference>
<keyword evidence="3 11" id="KW-0597">Phosphoprotein</keyword>
<dbReference type="InterPro" id="IPR000014">
    <property type="entry name" value="PAS"/>
</dbReference>
<comment type="catalytic activity">
    <reaction evidence="1">
        <text>ATP + protein L-histidine = ADP + protein N-phospho-L-histidine.</text>
        <dbReference type="EC" id="2.7.13.3"/>
    </reaction>
</comment>
<dbReference type="InterPro" id="IPR001610">
    <property type="entry name" value="PAC"/>
</dbReference>
<feature type="domain" description="PAC" evidence="16">
    <location>
        <begin position="460"/>
        <end position="512"/>
    </location>
</feature>
<accession>A0A4R8M6A4</accession>